<evidence type="ECO:0000313" key="3">
    <source>
        <dbReference type="Proteomes" id="UP000198649"/>
    </source>
</evidence>
<sequence>MGQHGAVSVRPVFVLHEHHRPRHHFDLRLEEHGVLRSWAVPKGLPTSSQHDRLAVAVDDHDLDHATYTDEHKEIADHGWWELLDRTDKRSLIELHGTAGARRYALIDTGRDWLVHLTKEQP</sequence>
<dbReference type="EMBL" id="FOQG01000015">
    <property type="protein sequence ID" value="SFI97158.1"/>
    <property type="molecule type" value="Genomic_DNA"/>
</dbReference>
<dbReference type="STRING" id="1005945.SAMN05216561_115117"/>
<organism evidence="2 3">
    <name type="scientific">Nocardioides psychrotolerans</name>
    <dbReference type="NCBI Taxonomy" id="1005945"/>
    <lineage>
        <taxon>Bacteria</taxon>
        <taxon>Bacillati</taxon>
        <taxon>Actinomycetota</taxon>
        <taxon>Actinomycetes</taxon>
        <taxon>Propionibacteriales</taxon>
        <taxon>Nocardioidaceae</taxon>
        <taxon>Nocardioides</taxon>
    </lineage>
</organism>
<reference evidence="2 3" key="1">
    <citation type="submission" date="2016-10" db="EMBL/GenBank/DDBJ databases">
        <authorList>
            <person name="de Groot N.N."/>
        </authorList>
    </citation>
    <scope>NUCLEOTIDE SEQUENCE [LARGE SCALE GENOMIC DNA]</scope>
    <source>
        <strain evidence="2 3">CGMCC 1.11156</strain>
    </source>
</reference>
<accession>A0A1I3MJG5</accession>
<protein>
    <submittedName>
        <fullName evidence="2">DNA polymerase Ligase (LigD)</fullName>
    </submittedName>
</protein>
<dbReference type="InterPro" id="IPR014144">
    <property type="entry name" value="LigD_PE_domain"/>
</dbReference>
<dbReference type="GO" id="GO:0016874">
    <property type="term" value="F:ligase activity"/>
    <property type="evidence" value="ECO:0007669"/>
    <property type="project" value="UniProtKB-KW"/>
</dbReference>
<gene>
    <name evidence="2" type="ORF">SAMN05216561_115117</name>
</gene>
<keyword evidence="3" id="KW-1185">Reference proteome</keyword>
<proteinExistence type="predicted"/>
<dbReference type="PANTHER" id="PTHR39465:SF1">
    <property type="entry name" value="DNA LIGASE D 3'-PHOSPHOESTERASE DOMAIN-CONTAINING PROTEIN"/>
    <property type="match status" value="1"/>
</dbReference>
<keyword evidence="2" id="KW-0436">Ligase</keyword>
<dbReference type="PANTHER" id="PTHR39465">
    <property type="entry name" value="DNA LIGASE D, 3'-PHOSPHOESTERASE DOMAIN"/>
    <property type="match status" value="1"/>
</dbReference>
<evidence type="ECO:0000259" key="1">
    <source>
        <dbReference type="Pfam" id="PF13298"/>
    </source>
</evidence>
<evidence type="ECO:0000313" key="2">
    <source>
        <dbReference type="EMBL" id="SFI97158.1"/>
    </source>
</evidence>
<dbReference type="AlphaFoldDB" id="A0A1I3MJG5"/>
<name>A0A1I3MJG5_9ACTN</name>
<feature type="domain" description="DNA ligase D 3'-phosphoesterase" evidence="1">
    <location>
        <begin position="16"/>
        <end position="82"/>
    </location>
</feature>
<dbReference type="Pfam" id="PF13298">
    <property type="entry name" value="LigD_N"/>
    <property type="match status" value="1"/>
</dbReference>
<dbReference type="Proteomes" id="UP000198649">
    <property type="component" value="Unassembled WGS sequence"/>
</dbReference>